<feature type="compositionally biased region" description="Basic and acidic residues" evidence="1">
    <location>
        <begin position="154"/>
        <end position="178"/>
    </location>
</feature>
<feature type="compositionally biased region" description="Basic and acidic residues" evidence="1">
    <location>
        <begin position="8"/>
        <end position="23"/>
    </location>
</feature>
<comment type="caution">
    <text evidence="2">The sequence shown here is derived from an EMBL/GenBank/DDBJ whole genome shotgun (WGS) entry which is preliminary data.</text>
</comment>
<name>K0RBW0_THAOC</name>
<feature type="region of interest" description="Disordered" evidence="1">
    <location>
        <begin position="1"/>
        <end position="194"/>
    </location>
</feature>
<reference evidence="2 3" key="1">
    <citation type="journal article" date="2012" name="Genome Biol.">
        <title>Genome and low-iron response of an oceanic diatom adapted to chronic iron limitation.</title>
        <authorList>
            <person name="Lommer M."/>
            <person name="Specht M."/>
            <person name="Roy A.S."/>
            <person name="Kraemer L."/>
            <person name="Andreson R."/>
            <person name="Gutowska M.A."/>
            <person name="Wolf J."/>
            <person name="Bergner S.V."/>
            <person name="Schilhabel M.B."/>
            <person name="Klostermeier U.C."/>
            <person name="Beiko R.G."/>
            <person name="Rosenstiel P."/>
            <person name="Hippler M."/>
            <person name="Laroche J."/>
        </authorList>
    </citation>
    <scope>NUCLEOTIDE SEQUENCE [LARGE SCALE GENOMIC DNA]</scope>
    <source>
        <strain evidence="2 3">CCMP1005</strain>
    </source>
</reference>
<feature type="compositionally biased region" description="Basic residues" evidence="1">
    <location>
        <begin position="95"/>
        <end position="108"/>
    </location>
</feature>
<dbReference type="Proteomes" id="UP000266841">
    <property type="component" value="Unassembled WGS sequence"/>
</dbReference>
<dbReference type="AlphaFoldDB" id="K0RBW0"/>
<gene>
    <name evidence="2" type="ORF">THAOC_30276</name>
</gene>
<evidence type="ECO:0000313" key="2">
    <source>
        <dbReference type="EMBL" id="EJK50675.1"/>
    </source>
</evidence>
<proteinExistence type="predicted"/>
<evidence type="ECO:0000256" key="1">
    <source>
        <dbReference type="SAM" id="MobiDB-lite"/>
    </source>
</evidence>
<keyword evidence="3" id="KW-1185">Reference proteome</keyword>
<evidence type="ECO:0000313" key="3">
    <source>
        <dbReference type="Proteomes" id="UP000266841"/>
    </source>
</evidence>
<sequence length="194" mass="22014">MDSSTPDSSHHESQLCAAEHIEPVELPSPAACEDTPGESRQDRKSRRKSRRSRTSSADTDHDGSLSAPTNDAEPPQATKPERRRRSSDSAETKKERKKSRERRRRRSRLSTSDMESDTELVQNDPHRAMAESELSATDSETPQAPKPVRRRRKSDYNKTDKERLGKSKADEERRKGSIDNDETEPCRKTCTTPL</sequence>
<feature type="compositionally biased region" description="Basic residues" evidence="1">
    <location>
        <begin position="43"/>
        <end position="53"/>
    </location>
</feature>
<accession>K0RBW0</accession>
<dbReference type="EMBL" id="AGNL01043198">
    <property type="protein sequence ID" value="EJK50675.1"/>
    <property type="molecule type" value="Genomic_DNA"/>
</dbReference>
<protein>
    <submittedName>
        <fullName evidence="2">Uncharacterized protein</fullName>
    </submittedName>
</protein>
<organism evidence="2 3">
    <name type="scientific">Thalassiosira oceanica</name>
    <name type="common">Marine diatom</name>
    <dbReference type="NCBI Taxonomy" id="159749"/>
    <lineage>
        <taxon>Eukaryota</taxon>
        <taxon>Sar</taxon>
        <taxon>Stramenopiles</taxon>
        <taxon>Ochrophyta</taxon>
        <taxon>Bacillariophyta</taxon>
        <taxon>Coscinodiscophyceae</taxon>
        <taxon>Thalassiosirophycidae</taxon>
        <taxon>Thalassiosirales</taxon>
        <taxon>Thalassiosiraceae</taxon>
        <taxon>Thalassiosira</taxon>
    </lineage>
</organism>